<dbReference type="EMBL" id="JBBAYM010000007">
    <property type="protein sequence ID" value="MEI5609929.1"/>
    <property type="molecule type" value="Genomic_DNA"/>
</dbReference>
<reference evidence="1 2" key="1">
    <citation type="submission" date="2024-03" db="EMBL/GenBank/DDBJ databases">
        <title>First Report of Pectobacterium brasiliscabiei causing potato scab in china.</title>
        <authorList>
            <person name="Handique U."/>
        </authorList>
    </citation>
    <scope>NUCLEOTIDE SEQUENCE [LARGE SCALE GENOMIC DNA]</scope>
    <source>
        <strain evidence="1 2">ZRIMU1503</strain>
    </source>
</reference>
<keyword evidence="2" id="KW-1185">Reference proteome</keyword>
<evidence type="ECO:0008006" key="3">
    <source>
        <dbReference type="Google" id="ProtNLM"/>
    </source>
</evidence>
<dbReference type="Proteomes" id="UP001365781">
    <property type="component" value="Unassembled WGS sequence"/>
</dbReference>
<proteinExistence type="predicted"/>
<protein>
    <recommendedName>
        <fullName evidence="3">Lysin A</fullName>
    </recommendedName>
</protein>
<accession>A0ABU8G9Q0</accession>
<evidence type="ECO:0000313" key="1">
    <source>
        <dbReference type="EMBL" id="MEI5609929.1"/>
    </source>
</evidence>
<name>A0ABU8G9Q0_9ACTN</name>
<evidence type="ECO:0000313" key="2">
    <source>
        <dbReference type="Proteomes" id="UP001365781"/>
    </source>
</evidence>
<comment type="caution">
    <text evidence="1">The sequence shown here is derived from an EMBL/GenBank/DDBJ whole genome shotgun (WGS) entry which is preliminary data.</text>
</comment>
<sequence>MARTGPQKIPGASQAYFYGSSVFSGSDMEINCGVAHTTEGRTVPSYADASGRRGANAPTATGLPDCKAKRLRWYQHYDVDESARALANKLGGVETNRANVFQIELVGTCDPKARDAWVRAGHRQDVDFIFWPEAPDWALAEVAWLVRWLHDNHGVPLTCVRDWLAYGVDARRPGAVPASYGASPARMTFGEWRSFTGWCGHQHVPENDHGDPGAMNFARVIELAKSPTTVEEDDVPGTLGLYDTTDRTLAPGTWTAIPIEKPDLLTGATAYDALVQLTLAGVPAGATVQGRFFHVRPDGSRWTGGIIERLGTEGKTFVDFPHSGAIKADEKLRFEAVYFPLDPADKTPVTIDTSRVRGLYWK</sequence>
<gene>
    <name evidence="1" type="ORF">WB403_12195</name>
</gene>
<organism evidence="1 2">
    <name type="scientific">Streptomyces brasiliscabiei</name>
    <dbReference type="NCBI Taxonomy" id="2736302"/>
    <lineage>
        <taxon>Bacteria</taxon>
        <taxon>Bacillati</taxon>
        <taxon>Actinomycetota</taxon>
        <taxon>Actinomycetes</taxon>
        <taxon>Kitasatosporales</taxon>
        <taxon>Streptomycetaceae</taxon>
        <taxon>Streptomyces</taxon>
    </lineage>
</organism>
<dbReference type="RefSeq" id="WP_336558214.1">
    <property type="nucleotide sequence ID" value="NZ_JBBAYL010000004.1"/>
</dbReference>